<dbReference type="EMBL" id="FOSK01000007">
    <property type="protein sequence ID" value="SFK66150.1"/>
    <property type="molecule type" value="Genomic_DNA"/>
</dbReference>
<reference evidence="2 3" key="1">
    <citation type="submission" date="2016-10" db="EMBL/GenBank/DDBJ databases">
        <authorList>
            <person name="Varghese N."/>
            <person name="Submissions S."/>
        </authorList>
    </citation>
    <scope>NUCLEOTIDE SEQUENCE [LARGE SCALE GENOMIC DNA]</scope>
    <source>
        <strain evidence="2 3">DSM 16392</strain>
    </source>
</reference>
<accession>A0A1I4BCZ9</accession>
<organism evidence="2 3">
    <name type="scientific">Pseudovibrio ascidiaceicola</name>
    <dbReference type="NCBI Taxonomy" id="285279"/>
    <lineage>
        <taxon>Bacteria</taxon>
        <taxon>Pseudomonadati</taxon>
        <taxon>Pseudomonadota</taxon>
        <taxon>Alphaproteobacteria</taxon>
        <taxon>Hyphomicrobiales</taxon>
        <taxon>Stappiaceae</taxon>
        <taxon>Pseudovibrio</taxon>
    </lineage>
</organism>
<sequence>MAVNPVQAISGTSEDTRAGSTSNNTKASSPKPFSFGELLDIINPLQHIPGVNTLYREITGDEASVRSRIAGSSLYGMIGGPLGMAGLVAGNLAEMKISGVLDAENLATEKASALSTIEKKINTSPPVPSPASDMISSLQRGTPIIPVQSKEIPPLFGNIASAEAISMGSKDKLIEALTGSVEKEEKTASALDASTLPTVDKLSQDARNLLPEDLLKQLQERHRNTIAQS</sequence>
<feature type="region of interest" description="Disordered" evidence="1">
    <location>
        <begin position="1"/>
        <end position="31"/>
    </location>
</feature>
<dbReference type="Proteomes" id="UP000199598">
    <property type="component" value="Unassembled WGS sequence"/>
</dbReference>
<evidence type="ECO:0000313" key="2">
    <source>
        <dbReference type="EMBL" id="SFK66150.1"/>
    </source>
</evidence>
<dbReference type="RefSeq" id="WP_093520663.1">
    <property type="nucleotide sequence ID" value="NZ_FOSK01000007.1"/>
</dbReference>
<keyword evidence="3" id="KW-1185">Reference proteome</keyword>
<evidence type="ECO:0000313" key="3">
    <source>
        <dbReference type="Proteomes" id="UP000199598"/>
    </source>
</evidence>
<gene>
    <name evidence="2" type="ORF">SAMN04488518_107270</name>
</gene>
<feature type="compositionally biased region" description="Polar residues" evidence="1">
    <location>
        <begin position="7"/>
        <end position="28"/>
    </location>
</feature>
<protein>
    <submittedName>
        <fullName evidence="2">Uncharacterized protein</fullName>
    </submittedName>
</protein>
<evidence type="ECO:0000256" key="1">
    <source>
        <dbReference type="SAM" id="MobiDB-lite"/>
    </source>
</evidence>
<comment type="caution">
    <text evidence="2">The sequence shown here is derived from an EMBL/GenBank/DDBJ whole genome shotgun (WGS) entry which is preliminary data.</text>
</comment>
<name>A0A1I4BCZ9_9HYPH</name>
<proteinExistence type="predicted"/>